<keyword evidence="2" id="KW-1185">Reference proteome</keyword>
<comment type="caution">
    <text evidence="1">The sequence shown here is derived from an EMBL/GenBank/DDBJ whole genome shotgun (WGS) entry which is preliminary data.</text>
</comment>
<dbReference type="Proteomes" id="UP000533639">
    <property type="component" value="Unassembled WGS sequence"/>
</dbReference>
<protein>
    <recommendedName>
        <fullName evidence="3">DUF4403 domain-containing protein</fullName>
    </recommendedName>
</protein>
<evidence type="ECO:0008006" key="3">
    <source>
        <dbReference type="Google" id="ProtNLM"/>
    </source>
</evidence>
<dbReference type="Pfam" id="PF14356">
    <property type="entry name" value="DUF4403"/>
    <property type="match status" value="1"/>
</dbReference>
<reference evidence="1 2" key="1">
    <citation type="submission" date="2020-06" db="EMBL/GenBank/DDBJ databases">
        <authorList>
            <person name="Criscuolo A."/>
        </authorList>
    </citation>
    <scope>NUCLEOTIDE SEQUENCE [LARGE SCALE GENOMIC DNA]</scope>
    <source>
        <strain evidence="1">PXU-55</strain>
    </source>
</reference>
<gene>
    <name evidence="1" type="ORF">FLAPXU55_01978</name>
</gene>
<accession>A0A9N8P1M7</accession>
<sequence length="468" mass="52798">MKFFSIISVFAVTATFFSCSTSQKLETLKPEPDDASPLIYDANPSFINLPITVKLNDIENQTNTLLNGLIYEDNNIEDDDIEMKIWKQAPIKIQNDPANSDKKIKTILPLKATIKYRIGTKKMGIELYDTREFNLNGVITLSSDVALTNWKLNTKTEFRSLDWNESPTMTVFGKNMPITYLINPAISIFKSKLEHKIDEAIEKSMDFKPNVLSALEKICTPFQMSDTYESWLRIVPVEVYSTNAKLKNDSFLLEMGMKCNMETIVGKQPESKFNASKIVLKPVTKIPNQISANIAAISSYMDASKIMTKNFAGQEFGSGSKKVTVKNVSIWHKNGKMIIALDVLGSIDGTLYLNGIPQYNAQTKEIYFDKLDYVLDTKSKLMRTANWLAQGFVLRKMEESCRYSIQPNLEEGKKSMAAYLKNYSPMPGVFVNGKMEDIQFDKIQLTNQAIIAFIKINGTVNVSINGLK</sequence>
<dbReference type="EMBL" id="CAIJDE010000038">
    <property type="protein sequence ID" value="CAC9974281.1"/>
    <property type="molecule type" value="Genomic_DNA"/>
</dbReference>
<dbReference type="RefSeq" id="WP_180857526.1">
    <property type="nucleotide sequence ID" value="NZ_CAIJDE010000038.1"/>
</dbReference>
<evidence type="ECO:0000313" key="2">
    <source>
        <dbReference type="Proteomes" id="UP000533639"/>
    </source>
</evidence>
<proteinExistence type="predicted"/>
<dbReference type="PROSITE" id="PS51257">
    <property type="entry name" value="PROKAR_LIPOPROTEIN"/>
    <property type="match status" value="1"/>
</dbReference>
<dbReference type="InterPro" id="IPR025515">
    <property type="entry name" value="DUF4403"/>
</dbReference>
<dbReference type="AlphaFoldDB" id="A0A9N8P1M7"/>
<evidence type="ECO:0000313" key="1">
    <source>
        <dbReference type="EMBL" id="CAC9974281.1"/>
    </source>
</evidence>
<organism evidence="1 2">
    <name type="scientific">Flavobacterium panici</name>
    <dbReference type="NCBI Taxonomy" id="2654843"/>
    <lineage>
        <taxon>Bacteria</taxon>
        <taxon>Pseudomonadati</taxon>
        <taxon>Bacteroidota</taxon>
        <taxon>Flavobacteriia</taxon>
        <taxon>Flavobacteriales</taxon>
        <taxon>Flavobacteriaceae</taxon>
        <taxon>Flavobacterium</taxon>
    </lineage>
</organism>
<name>A0A9N8P1M7_9FLAO</name>